<reference evidence="2 3" key="1">
    <citation type="submission" date="2022-02" db="EMBL/GenBank/DDBJ databases">
        <title>Chromosome-level reference genomes for two strains of Caenorhabditis briggsae: an improved platform for comparative genomics.</title>
        <authorList>
            <person name="Stevens L."/>
            <person name="Andersen E.C."/>
        </authorList>
    </citation>
    <scope>NUCLEOTIDE SEQUENCE [LARGE SCALE GENOMIC DNA]</scope>
    <source>
        <strain evidence="2">QX1410_ONT</strain>
        <tissue evidence="2">Whole-organism</tissue>
    </source>
</reference>
<evidence type="ECO:0000313" key="2">
    <source>
        <dbReference type="EMBL" id="ULT87019.1"/>
    </source>
</evidence>
<gene>
    <name evidence="2" type="ORF">L3Y34_006642</name>
</gene>
<evidence type="ECO:0000256" key="1">
    <source>
        <dbReference type="SAM" id="Coils"/>
    </source>
</evidence>
<organism evidence="2 3">
    <name type="scientific">Caenorhabditis briggsae</name>
    <dbReference type="NCBI Taxonomy" id="6238"/>
    <lineage>
        <taxon>Eukaryota</taxon>
        <taxon>Metazoa</taxon>
        <taxon>Ecdysozoa</taxon>
        <taxon>Nematoda</taxon>
        <taxon>Chromadorea</taxon>
        <taxon>Rhabditida</taxon>
        <taxon>Rhabditina</taxon>
        <taxon>Rhabditomorpha</taxon>
        <taxon>Rhabditoidea</taxon>
        <taxon>Rhabditidae</taxon>
        <taxon>Peloderinae</taxon>
        <taxon>Caenorhabditis</taxon>
    </lineage>
</organism>
<dbReference type="OMA" id="ANEDYCK"/>
<dbReference type="Proteomes" id="UP000827892">
    <property type="component" value="Chromosome V"/>
</dbReference>
<sequence length="425" mass="49451">MANSSAPEFLAGLGLQKMATTPLLCAGLGVQAVSTIYSTYDHSQFREKQIQLSNQRDEAHRKMMDKIQSDHIAHLDQMSEAEEKSRECFQAYRDKREKEIAKIKSEFDEQQAKYDKEIDDSIKEHKKNVESIREQSENALRQNQVIHRRQLESMDDNQRKEREALHEKLENAKKEIAKVLDDEYREIDIRMNEYLEKQEKKREERNTAMEKNRKEIAGAQGENRRVVQQLEEDKRKHFEEQKGLVLNTQIEISGDLIARNASMRCMKMYQDALQPVALRMKNAFNEMRTICDSANFDKRSIRAGSLDPFKDEIASAECAFYNNVAIFTQGMLSEIHIPLDIRIELNNQLNQIKKLLQNTNVKSHAALLALAHDKKDLEKMRNEMDLMKTFFTAFEDLNTDQQTLMIQKKIMDSLCAKTSQLKING</sequence>
<evidence type="ECO:0008006" key="4">
    <source>
        <dbReference type="Google" id="ProtNLM"/>
    </source>
</evidence>
<dbReference type="EMBL" id="CP090895">
    <property type="protein sequence ID" value="ULT87019.1"/>
    <property type="molecule type" value="Genomic_DNA"/>
</dbReference>
<proteinExistence type="predicted"/>
<evidence type="ECO:0000313" key="3">
    <source>
        <dbReference type="Proteomes" id="UP000827892"/>
    </source>
</evidence>
<accession>A0AAE9A4S3</accession>
<feature type="coiled-coil region" evidence="1">
    <location>
        <begin position="93"/>
        <end position="215"/>
    </location>
</feature>
<name>A0AAE9A4S3_CAEBR</name>
<dbReference type="AlphaFoldDB" id="A0AAE9A4S3"/>
<keyword evidence="1" id="KW-0175">Coiled coil</keyword>
<protein>
    <recommendedName>
        <fullName evidence="4">Protein containing ALS2cr12 (ALS2CR12) signature</fullName>
    </recommendedName>
</protein>
<dbReference type="KEGG" id="cbr:CBG_10486"/>